<reference evidence="2 3" key="1">
    <citation type="submission" date="2023-11" db="EMBL/GenBank/DDBJ databases">
        <authorList>
            <person name="Panchal A.K."/>
            <person name="Meaney J.S."/>
            <person name="Karas B.J."/>
            <person name="diCenzo G.C."/>
        </authorList>
    </citation>
    <scope>NUCLEOTIDE SEQUENCE [LARGE SCALE GENOMIC DNA]</scope>
    <source>
        <strain evidence="2 3">NZP2235</strain>
    </source>
</reference>
<accession>A0ABZ0VSP1</accession>
<proteinExistence type="predicted"/>
<sequence>MMLRLITIVLLIANAIPLSVLADPIVDGDCNQVGTCESKIDCTVYNVPHDERNCRACLLRSPKVCFLSNCTGGQCIQEGNDPFCEAQKAAQNSAYAAAAGQQKAACESAKAAEKATCEARVAGFVASCRVAKGPGNGDAYEALLGNNSLRRPLPEDVVSRLTGSGFYHADVVENISVSPVSATDIVPNAFASEPTGFTIGNRVFLRNYDQIDNLALKFWVTQVETSMMFSEYGVSTLGKVLNDNPQAIFSLISEKVAKSCGVLGC</sequence>
<keyword evidence="1" id="KW-0732">Signal</keyword>
<dbReference type="EMBL" id="CP139858">
    <property type="protein sequence ID" value="WQC00508.1"/>
    <property type="molecule type" value="Genomic_DNA"/>
</dbReference>
<dbReference type="RefSeq" id="WP_322415302.1">
    <property type="nucleotide sequence ID" value="NZ_CP139858.1"/>
</dbReference>
<feature type="signal peptide" evidence="1">
    <location>
        <begin position="1"/>
        <end position="22"/>
    </location>
</feature>
<gene>
    <name evidence="2" type="ORF">U0R22_004715</name>
</gene>
<dbReference type="Proteomes" id="UP001322481">
    <property type="component" value="Chromosome"/>
</dbReference>
<feature type="chain" id="PRO_5047235521" evidence="1">
    <location>
        <begin position="23"/>
        <end position="265"/>
    </location>
</feature>
<evidence type="ECO:0000313" key="3">
    <source>
        <dbReference type="Proteomes" id="UP001322481"/>
    </source>
</evidence>
<organism evidence="2 3">
    <name type="scientific">Mesorhizobium huakuii</name>
    <dbReference type="NCBI Taxonomy" id="28104"/>
    <lineage>
        <taxon>Bacteria</taxon>
        <taxon>Pseudomonadati</taxon>
        <taxon>Pseudomonadota</taxon>
        <taxon>Alphaproteobacteria</taxon>
        <taxon>Hyphomicrobiales</taxon>
        <taxon>Phyllobacteriaceae</taxon>
        <taxon>Mesorhizobium</taxon>
    </lineage>
</organism>
<protein>
    <submittedName>
        <fullName evidence="2">Uncharacterized protein</fullName>
    </submittedName>
</protein>
<evidence type="ECO:0000256" key="1">
    <source>
        <dbReference type="SAM" id="SignalP"/>
    </source>
</evidence>
<evidence type="ECO:0000313" key="2">
    <source>
        <dbReference type="EMBL" id="WQC00508.1"/>
    </source>
</evidence>
<keyword evidence="3" id="KW-1185">Reference proteome</keyword>
<name>A0ABZ0VSP1_9HYPH</name>